<feature type="region of interest" description="Disordered" evidence="6">
    <location>
        <begin position="90"/>
        <end position="134"/>
    </location>
</feature>
<accession>A0A8H3TZF6</accession>
<evidence type="ECO:0000313" key="8">
    <source>
        <dbReference type="EMBL" id="GHJ89924.1"/>
    </source>
</evidence>
<dbReference type="EMBL" id="BLZA01000053">
    <property type="protein sequence ID" value="GHJ89924.1"/>
    <property type="molecule type" value="Genomic_DNA"/>
</dbReference>
<dbReference type="OrthoDB" id="29023at2759"/>
<comment type="caution">
    <text evidence="8">The sequence shown here is derived from an EMBL/GenBank/DDBJ whole genome shotgun (WGS) entry which is preliminary data.</text>
</comment>
<gene>
    <name evidence="8" type="ORF">NliqN6_6326</name>
</gene>
<feature type="transmembrane region" description="Helical" evidence="7">
    <location>
        <begin position="741"/>
        <end position="770"/>
    </location>
</feature>
<evidence type="ECO:0000256" key="3">
    <source>
        <dbReference type="ARBA" id="ARBA00022692"/>
    </source>
</evidence>
<keyword evidence="3 7" id="KW-0812">Transmembrane</keyword>
<keyword evidence="9" id="KW-1185">Reference proteome</keyword>
<feature type="transmembrane region" description="Helical" evidence="7">
    <location>
        <begin position="619"/>
        <end position="640"/>
    </location>
</feature>
<comment type="similarity">
    <text evidence="2">Belongs to the TAPT1 family.</text>
</comment>
<dbReference type="AlphaFoldDB" id="A0A8H3TZF6"/>
<evidence type="ECO:0000256" key="5">
    <source>
        <dbReference type="ARBA" id="ARBA00023136"/>
    </source>
</evidence>
<feature type="transmembrane region" description="Helical" evidence="7">
    <location>
        <begin position="698"/>
        <end position="721"/>
    </location>
</feature>
<comment type="subcellular location">
    <subcellularLocation>
        <location evidence="1">Membrane</location>
        <topology evidence="1">Multi-pass membrane protein</topology>
    </subcellularLocation>
</comment>
<proteinExistence type="inferred from homology"/>
<evidence type="ECO:0000256" key="2">
    <source>
        <dbReference type="ARBA" id="ARBA00008803"/>
    </source>
</evidence>
<dbReference type="PANTHER" id="PTHR13317">
    <property type="entry name" value="TRANSMEMBRANE ANTERIOR POSTERIOR TRANSFORMATION PROTEIN 1 HOMOLOG"/>
    <property type="match status" value="1"/>
</dbReference>
<evidence type="ECO:0000256" key="6">
    <source>
        <dbReference type="SAM" id="MobiDB-lite"/>
    </source>
</evidence>
<dbReference type="Proteomes" id="UP000620104">
    <property type="component" value="Unassembled WGS sequence"/>
</dbReference>
<sequence>MVPSGVTPSENDDEFTDVEDVLPPSPTLPGQQTPTAHTDAINATPRASTSSVFGDGVRRYAWPIKEDASGGIRRPRFVAKTSFQEVRYRRNHGQRSDIKGNETRDGVHTKGMAPRPIDFAASPKGARGQRETSRLGSAANINRYSLLQSSAHVEKERSPGVPTKIVDFGTTSFGKTISPPLLVRKATYSSLPPSPSALSNVDFEVDVTAPRSVTEGPSYLETYDQLDQDAFTQALQKVLESKQQDADYDRRTIADRTLRATSLPPEDVAMERADPEFRPEIERTPSDHFVRTPPPLSRTASRIRTDAAQALDDDVVGPDGGSSSRPGKRTLQPLWQMITDEMNVEQNRLFVIEGKWERISNFLAVPAAIEKITLFGCLACLDAFLYNFTILPLKAIFATAMLMWDMTKVRQLGVPASISLSPILRSLLVIIPTVVLSMTTDVSKMYHKVRGQDTIKLYVIYNALEIADKLCSAFGQDILDTLFSKETLEAAWWSEPSGKQKRRRKRERATPFFFFMLGLAYVHIHALVYFYQLVSLNVAVNSYDNALLTLLVSNQFVEIKGSVFKKFEKENLLQIMCADIVERFQLGLMLSVIAVRNMIEMSGSDLAFLPKSFVRGKSLLDTILSPVLIVILSEMAVDWLKHAFITKFNHIRASVYDRYLDVLCKDVMLAGRTRQSVSTKTRNVLTDHTLLLGRRLGFASLPLSCLLLRVGVQAIGMISLFSSSDEDGLPPSRAVQVFSWVGVPCIAFLVWLSLISLKVLLGTVLSTFAIQRQSGMTSREQADQVNSFGRNPIAENAQEDAYNQEVKTHLSNVKDDIPPYDPVMSGKSGVATEKKSSKPKWALEEVERWTMVKRIF</sequence>
<feature type="region of interest" description="Disordered" evidence="6">
    <location>
        <begin position="1"/>
        <end position="50"/>
    </location>
</feature>
<keyword evidence="5 7" id="KW-0472">Membrane</keyword>
<name>A0A8H3TZF6_9TREE</name>
<evidence type="ECO:0000256" key="4">
    <source>
        <dbReference type="ARBA" id="ARBA00022989"/>
    </source>
</evidence>
<feature type="compositionally biased region" description="Basic and acidic residues" evidence="6">
    <location>
        <begin position="278"/>
        <end position="290"/>
    </location>
</feature>
<feature type="compositionally biased region" description="Acidic residues" evidence="6">
    <location>
        <begin position="10"/>
        <end position="20"/>
    </location>
</feature>
<dbReference type="GO" id="GO:0005789">
    <property type="term" value="C:endoplasmic reticulum membrane"/>
    <property type="evidence" value="ECO:0007669"/>
    <property type="project" value="TreeGrafter"/>
</dbReference>
<protein>
    <submittedName>
        <fullName evidence="8">Uncharacterized protein</fullName>
    </submittedName>
</protein>
<feature type="transmembrane region" description="Helical" evidence="7">
    <location>
        <begin position="509"/>
        <end position="531"/>
    </location>
</feature>
<dbReference type="Pfam" id="PF05346">
    <property type="entry name" value="DUF747"/>
    <property type="match status" value="1"/>
</dbReference>
<dbReference type="PANTHER" id="PTHR13317:SF4">
    <property type="entry name" value="TRANSMEMBRANE ANTERIOR POSTERIOR TRANSFORMATION PROTEIN 1 HOMOLOG"/>
    <property type="match status" value="1"/>
</dbReference>
<dbReference type="InterPro" id="IPR008010">
    <property type="entry name" value="Tatp1"/>
</dbReference>
<evidence type="ECO:0000256" key="7">
    <source>
        <dbReference type="SAM" id="Phobius"/>
    </source>
</evidence>
<feature type="region of interest" description="Disordered" evidence="6">
    <location>
        <begin position="278"/>
        <end position="329"/>
    </location>
</feature>
<evidence type="ECO:0000256" key="1">
    <source>
        <dbReference type="ARBA" id="ARBA00004141"/>
    </source>
</evidence>
<keyword evidence="4 7" id="KW-1133">Transmembrane helix</keyword>
<reference evidence="8" key="1">
    <citation type="submission" date="2020-07" db="EMBL/GenBank/DDBJ databases">
        <title>Draft Genome Sequence of a Deep-Sea Yeast, Naganishia (Cryptococcus) liquefaciens strain N6.</title>
        <authorList>
            <person name="Han Y.W."/>
            <person name="Kajitani R."/>
            <person name="Morimoto H."/>
            <person name="Parhat M."/>
            <person name="Tsubouchi H."/>
            <person name="Bakenova O."/>
            <person name="Ogata M."/>
            <person name="Argunhan B."/>
            <person name="Aoki R."/>
            <person name="Kajiwara S."/>
            <person name="Itoh T."/>
            <person name="Iwasaki H."/>
        </authorList>
    </citation>
    <scope>NUCLEOTIDE SEQUENCE</scope>
    <source>
        <strain evidence="8">N6</strain>
    </source>
</reference>
<organism evidence="8 9">
    <name type="scientific">Naganishia liquefaciens</name>
    <dbReference type="NCBI Taxonomy" id="104408"/>
    <lineage>
        <taxon>Eukaryota</taxon>
        <taxon>Fungi</taxon>
        <taxon>Dikarya</taxon>
        <taxon>Basidiomycota</taxon>
        <taxon>Agaricomycotina</taxon>
        <taxon>Tremellomycetes</taxon>
        <taxon>Filobasidiales</taxon>
        <taxon>Filobasidiaceae</taxon>
        <taxon>Naganishia</taxon>
    </lineage>
</organism>
<feature type="transmembrane region" description="Helical" evidence="7">
    <location>
        <begin position="384"/>
        <end position="404"/>
    </location>
</feature>
<evidence type="ECO:0000313" key="9">
    <source>
        <dbReference type="Proteomes" id="UP000620104"/>
    </source>
</evidence>
<feature type="compositionally biased region" description="Basic and acidic residues" evidence="6">
    <location>
        <begin position="94"/>
        <end position="108"/>
    </location>
</feature>